<feature type="transmembrane region" description="Helical" evidence="2">
    <location>
        <begin position="86"/>
        <end position="106"/>
    </location>
</feature>
<feature type="transmembrane region" description="Helical" evidence="2">
    <location>
        <begin position="240"/>
        <end position="263"/>
    </location>
</feature>
<gene>
    <name evidence="3" type="ORF">BTM25_42530</name>
</gene>
<keyword evidence="2" id="KW-1133">Transmembrane helix</keyword>
<accession>A0A2P4UKM1</accession>
<comment type="caution">
    <text evidence="3">The sequence shown here is derived from an EMBL/GenBank/DDBJ whole genome shotgun (WGS) entry which is preliminary data.</text>
</comment>
<proteinExistence type="predicted"/>
<sequence length="270" mass="28117">MRLPAPGRCAEPTSVPEPPAVAGRAGGLVPAPDAAGRVVLAFGRVVPALARAGLPREDEPRVPPDARADVLRADDDRLDELLRARLVVVFFAVERAAAVFGLAAVLRDADARGLAVDDPVEIALAAVFIALAASAIALVALVMALVMAVIALTEPLVLLATDFICVAAAFACVAAAVTLVAAAEPARLVVLRPAEPVVVFFAAGRVVRAETVDLDVLPAALVRLDGARFFAPGFVLRVVLLLRLLFVLVATDLPPVLISYGWLIPRHAPL</sequence>
<dbReference type="AlphaFoldDB" id="A0A2P4UKM1"/>
<evidence type="ECO:0000256" key="1">
    <source>
        <dbReference type="SAM" id="MobiDB-lite"/>
    </source>
</evidence>
<dbReference type="EMBL" id="MTBP01000002">
    <property type="protein sequence ID" value="POM25605.1"/>
    <property type="molecule type" value="Genomic_DNA"/>
</dbReference>
<organism evidence="3 4">
    <name type="scientific">Actinomadura rubteroloni</name>
    <dbReference type="NCBI Taxonomy" id="1926885"/>
    <lineage>
        <taxon>Bacteria</taxon>
        <taxon>Bacillati</taxon>
        <taxon>Actinomycetota</taxon>
        <taxon>Actinomycetes</taxon>
        <taxon>Streptosporangiales</taxon>
        <taxon>Thermomonosporaceae</taxon>
        <taxon>Actinomadura</taxon>
    </lineage>
</organism>
<feature type="transmembrane region" description="Helical" evidence="2">
    <location>
        <begin position="163"/>
        <end position="183"/>
    </location>
</feature>
<dbReference type="Proteomes" id="UP000242367">
    <property type="component" value="Unassembled WGS sequence"/>
</dbReference>
<reference evidence="3 4" key="1">
    <citation type="journal article" date="2017" name="Chemistry">
        <title>Isolation, Biosynthesis and Chemical Modifications of Rubterolones A-F: Rare Tropolone Alkaloids from Actinomadura sp. 5-2.</title>
        <authorList>
            <person name="Guo H."/>
            <person name="Benndorf R."/>
            <person name="Leichnitz D."/>
            <person name="Klassen J.L."/>
            <person name="Vollmers J."/>
            <person name="Gorls H."/>
            <person name="Steinacker M."/>
            <person name="Weigel C."/>
            <person name="Dahse H.M."/>
            <person name="Kaster A.K."/>
            <person name="de Beer Z.W."/>
            <person name="Poulsen M."/>
            <person name="Beemelmanns C."/>
        </authorList>
    </citation>
    <scope>NUCLEOTIDE SEQUENCE [LARGE SCALE GENOMIC DNA]</scope>
    <source>
        <strain evidence="3 4">5-2</strain>
    </source>
</reference>
<evidence type="ECO:0000313" key="3">
    <source>
        <dbReference type="EMBL" id="POM25605.1"/>
    </source>
</evidence>
<name>A0A2P4UKM1_9ACTN</name>
<feature type="transmembrane region" description="Helical" evidence="2">
    <location>
        <begin position="126"/>
        <end position="151"/>
    </location>
</feature>
<evidence type="ECO:0000256" key="2">
    <source>
        <dbReference type="SAM" id="Phobius"/>
    </source>
</evidence>
<evidence type="ECO:0000313" key="4">
    <source>
        <dbReference type="Proteomes" id="UP000242367"/>
    </source>
</evidence>
<feature type="region of interest" description="Disordered" evidence="1">
    <location>
        <begin position="1"/>
        <end position="21"/>
    </location>
</feature>
<keyword evidence="4" id="KW-1185">Reference proteome</keyword>
<keyword evidence="2" id="KW-0812">Transmembrane</keyword>
<keyword evidence="2" id="KW-0472">Membrane</keyword>
<protein>
    <submittedName>
        <fullName evidence="3">Uncharacterized protein</fullName>
    </submittedName>
</protein>